<name>A0A022QW69_ERYGU</name>
<sequence length="27" mass="3331">MAKLRKKNPLVWVITTTPPFKYFYIKF</sequence>
<reference evidence="1 2" key="1">
    <citation type="journal article" date="2013" name="Proc. Natl. Acad. Sci. U.S.A.">
        <title>Fine-scale variation in meiotic recombination in Mimulus inferred from population shotgun sequencing.</title>
        <authorList>
            <person name="Hellsten U."/>
            <person name="Wright K.M."/>
            <person name="Jenkins J."/>
            <person name="Shu S."/>
            <person name="Yuan Y."/>
            <person name="Wessler S.R."/>
            <person name="Schmutz J."/>
            <person name="Willis J.H."/>
            <person name="Rokhsar D.S."/>
        </authorList>
    </citation>
    <scope>NUCLEOTIDE SEQUENCE [LARGE SCALE GENOMIC DNA]</scope>
    <source>
        <strain evidence="2">cv. DUN x IM62</strain>
    </source>
</reference>
<dbReference type="AlphaFoldDB" id="A0A022QW69"/>
<gene>
    <name evidence="1" type="ORF">MIMGU_mgv1a0254692mg</name>
</gene>
<keyword evidence="2" id="KW-1185">Reference proteome</keyword>
<evidence type="ECO:0000313" key="1">
    <source>
        <dbReference type="EMBL" id="EYU30780.1"/>
    </source>
</evidence>
<organism evidence="1 2">
    <name type="scientific">Erythranthe guttata</name>
    <name type="common">Yellow monkey flower</name>
    <name type="synonym">Mimulus guttatus</name>
    <dbReference type="NCBI Taxonomy" id="4155"/>
    <lineage>
        <taxon>Eukaryota</taxon>
        <taxon>Viridiplantae</taxon>
        <taxon>Streptophyta</taxon>
        <taxon>Embryophyta</taxon>
        <taxon>Tracheophyta</taxon>
        <taxon>Spermatophyta</taxon>
        <taxon>Magnoliopsida</taxon>
        <taxon>eudicotyledons</taxon>
        <taxon>Gunneridae</taxon>
        <taxon>Pentapetalae</taxon>
        <taxon>asterids</taxon>
        <taxon>lamiids</taxon>
        <taxon>Lamiales</taxon>
        <taxon>Phrymaceae</taxon>
        <taxon>Erythranthe</taxon>
    </lineage>
</organism>
<proteinExistence type="predicted"/>
<evidence type="ECO:0000313" key="2">
    <source>
        <dbReference type="Proteomes" id="UP000030748"/>
    </source>
</evidence>
<feature type="non-terminal residue" evidence="1">
    <location>
        <position position="27"/>
    </location>
</feature>
<accession>A0A022QW69</accession>
<protein>
    <submittedName>
        <fullName evidence="1">Uncharacterized protein</fullName>
    </submittedName>
</protein>
<dbReference type="Proteomes" id="UP000030748">
    <property type="component" value="Unassembled WGS sequence"/>
</dbReference>
<dbReference type="EMBL" id="KI631018">
    <property type="protein sequence ID" value="EYU30780.1"/>
    <property type="molecule type" value="Genomic_DNA"/>
</dbReference>